<gene>
    <name evidence="1" type="ORF">A2110_01800</name>
</gene>
<dbReference type="AlphaFoldDB" id="A0A1F6BLS2"/>
<comment type="caution">
    <text evidence="1">The sequence shown here is derived from an EMBL/GenBank/DDBJ whole genome shotgun (WGS) entry which is preliminary data.</text>
</comment>
<dbReference type="EMBL" id="MFKH01000001">
    <property type="protein sequence ID" value="OGG37803.1"/>
    <property type="molecule type" value="Genomic_DNA"/>
</dbReference>
<protein>
    <submittedName>
        <fullName evidence="1">Uncharacterized protein</fullName>
    </submittedName>
</protein>
<reference evidence="1 2" key="1">
    <citation type="journal article" date="2016" name="Nat. Commun.">
        <title>Thousands of microbial genomes shed light on interconnected biogeochemical processes in an aquifer system.</title>
        <authorList>
            <person name="Anantharaman K."/>
            <person name="Brown C.T."/>
            <person name="Hug L.A."/>
            <person name="Sharon I."/>
            <person name="Castelle C.J."/>
            <person name="Probst A.J."/>
            <person name="Thomas B.C."/>
            <person name="Singh A."/>
            <person name="Wilkins M.J."/>
            <person name="Karaoz U."/>
            <person name="Brodie E.L."/>
            <person name="Williams K.H."/>
            <person name="Hubbard S.S."/>
            <person name="Banfield J.F."/>
        </authorList>
    </citation>
    <scope>NUCLEOTIDE SEQUENCE [LARGE SCALE GENOMIC DNA]</scope>
</reference>
<accession>A0A1F6BLS2</accession>
<evidence type="ECO:0000313" key="1">
    <source>
        <dbReference type="EMBL" id="OGG37803.1"/>
    </source>
</evidence>
<name>A0A1F6BLS2_9BACT</name>
<organism evidence="1 2">
    <name type="scientific">Candidatus Jorgensenbacteria bacterium GWA1_54_12</name>
    <dbReference type="NCBI Taxonomy" id="1798468"/>
    <lineage>
        <taxon>Bacteria</taxon>
        <taxon>Candidatus Joergenseniibacteriota</taxon>
    </lineage>
</organism>
<dbReference type="STRING" id="1798468.A2110_01800"/>
<dbReference type="Proteomes" id="UP000176273">
    <property type="component" value="Unassembled WGS sequence"/>
</dbReference>
<proteinExistence type="predicted"/>
<evidence type="ECO:0000313" key="2">
    <source>
        <dbReference type="Proteomes" id="UP000176273"/>
    </source>
</evidence>
<sequence length="72" mass="7399">MNCDGRGCTGVIDESVLIPLQTGCHSATPAHPCGTCGLLYFSSGGAAMSRSGEGGAFLVDREVIIKEVDLKV</sequence>